<feature type="region of interest" description="Disordered" evidence="1">
    <location>
        <begin position="135"/>
        <end position="154"/>
    </location>
</feature>
<reference evidence="2" key="1">
    <citation type="submission" date="2021-07" db="EMBL/GenBank/DDBJ databases">
        <authorList>
            <person name="Durling M."/>
        </authorList>
    </citation>
    <scope>NUCLEOTIDE SEQUENCE</scope>
</reference>
<evidence type="ECO:0000313" key="2">
    <source>
        <dbReference type="EMBL" id="CAG8983242.1"/>
    </source>
</evidence>
<protein>
    <submittedName>
        <fullName evidence="2">Uncharacterized protein</fullName>
    </submittedName>
</protein>
<feature type="region of interest" description="Disordered" evidence="1">
    <location>
        <begin position="213"/>
        <end position="239"/>
    </location>
</feature>
<feature type="compositionally biased region" description="Low complexity" evidence="1">
    <location>
        <begin position="215"/>
        <end position="228"/>
    </location>
</feature>
<sequence length="506" mass="55622">MTEPQTTLYHAYPPPPPPAIQPTRPYIKWPHPRSLLWKTWNVDDIPARPPLLPRRRAAGSSWIYDLPDFGADKLKKAKAIATALVANKAEAWSSKESLALVSNSDIVEEPSSGPPEAEANISDDVAVLNPSHALTEESGDAGMNIDSDSEEPDAPISAATLSRIVEVEKLETTSLDYGMAESQDSQDDSYQSLWGEVYISESSHHQAEDLETLFPDPISSDSSSNDSWPSDDDDEENFEYSNNIPATALPMTLHPLEQNIHTHFPITFEAEPSNHCAMELLSVSNSEAMASYATPGTPLAVSAYAENKLNGNTYFTQRGRHLHFTWNKVEENFFFVPLGSEGASSFDPANLSRVHLGEGRYSKEGVSYHQLTSNNPNILHFRVDGGQFGFWIGPDNNRRLKFANAFEFHVQDERTCPDGSLVELELLGSGHINATLAKYPKDSKSKGPIICCKQPHVFAQPAIGPTTPLPPSLVRRASNAVKAGSNRLIKGVIRRITGQKKGNPKK</sequence>
<keyword evidence="3" id="KW-1185">Reference proteome</keyword>
<evidence type="ECO:0000313" key="3">
    <source>
        <dbReference type="Proteomes" id="UP000701801"/>
    </source>
</evidence>
<dbReference type="AlphaFoldDB" id="A0A9N9M338"/>
<feature type="compositionally biased region" description="Acidic residues" evidence="1">
    <location>
        <begin position="229"/>
        <end position="238"/>
    </location>
</feature>
<organism evidence="2 3">
    <name type="scientific">Hymenoscyphus albidus</name>
    <dbReference type="NCBI Taxonomy" id="595503"/>
    <lineage>
        <taxon>Eukaryota</taxon>
        <taxon>Fungi</taxon>
        <taxon>Dikarya</taxon>
        <taxon>Ascomycota</taxon>
        <taxon>Pezizomycotina</taxon>
        <taxon>Leotiomycetes</taxon>
        <taxon>Helotiales</taxon>
        <taxon>Helotiaceae</taxon>
        <taxon>Hymenoscyphus</taxon>
    </lineage>
</organism>
<accession>A0A9N9M338</accession>
<dbReference type="OrthoDB" id="10421965at2759"/>
<evidence type="ECO:0000256" key="1">
    <source>
        <dbReference type="SAM" id="MobiDB-lite"/>
    </source>
</evidence>
<proteinExistence type="predicted"/>
<gene>
    <name evidence="2" type="ORF">HYALB_00002678</name>
</gene>
<dbReference type="Proteomes" id="UP000701801">
    <property type="component" value="Unassembled WGS sequence"/>
</dbReference>
<feature type="region of interest" description="Disordered" evidence="1">
    <location>
        <begin position="1"/>
        <end position="25"/>
    </location>
</feature>
<name>A0A9N9M338_9HELO</name>
<comment type="caution">
    <text evidence="2">The sequence shown here is derived from an EMBL/GenBank/DDBJ whole genome shotgun (WGS) entry which is preliminary data.</text>
</comment>
<dbReference type="EMBL" id="CAJVRM010000720">
    <property type="protein sequence ID" value="CAG8983242.1"/>
    <property type="molecule type" value="Genomic_DNA"/>
</dbReference>